<comment type="caution">
    <text evidence="2">The sequence shown here is derived from an EMBL/GenBank/DDBJ whole genome shotgun (WGS) entry which is preliminary data.</text>
</comment>
<evidence type="ECO:0000313" key="2">
    <source>
        <dbReference type="EMBL" id="GAA0168772.1"/>
    </source>
</evidence>
<feature type="region of interest" description="Disordered" evidence="1">
    <location>
        <begin position="1"/>
        <end position="112"/>
    </location>
</feature>
<keyword evidence="3" id="KW-1185">Reference proteome</keyword>
<feature type="compositionally biased region" description="Polar residues" evidence="1">
    <location>
        <begin position="102"/>
        <end position="112"/>
    </location>
</feature>
<name>A0AAV3QXB1_LITER</name>
<dbReference type="Proteomes" id="UP001454036">
    <property type="component" value="Unassembled WGS sequence"/>
</dbReference>
<reference evidence="2 3" key="1">
    <citation type="submission" date="2024-01" db="EMBL/GenBank/DDBJ databases">
        <title>The complete chloroplast genome sequence of Lithospermum erythrorhizon: insights into the phylogenetic relationship among Boraginaceae species and the maternal lineages of purple gromwells.</title>
        <authorList>
            <person name="Okada T."/>
            <person name="Watanabe K."/>
        </authorList>
    </citation>
    <scope>NUCLEOTIDE SEQUENCE [LARGE SCALE GENOMIC DNA]</scope>
</reference>
<feature type="compositionally biased region" description="Polar residues" evidence="1">
    <location>
        <begin position="40"/>
        <end position="52"/>
    </location>
</feature>
<protein>
    <submittedName>
        <fullName evidence="2">Uncharacterized protein</fullName>
    </submittedName>
</protein>
<evidence type="ECO:0000313" key="3">
    <source>
        <dbReference type="Proteomes" id="UP001454036"/>
    </source>
</evidence>
<gene>
    <name evidence="2" type="ORF">LIER_40633</name>
</gene>
<proteinExistence type="predicted"/>
<sequence length="138" mass="14983">MPSRYTCPYLDQRDPAHWVQSPIEDMSSGNTQKSSKDAPNPSTSQPSTNINPPRQADPQVTEVNQAILGQCASTESDDREPISILPPLNSNPPESHLESPSAKGSQTGGTPIVSSIVPTVIRDSLPVLFFEENLRGFR</sequence>
<organism evidence="2 3">
    <name type="scientific">Lithospermum erythrorhizon</name>
    <name type="common">Purple gromwell</name>
    <name type="synonym">Lithospermum officinale var. erythrorhizon</name>
    <dbReference type="NCBI Taxonomy" id="34254"/>
    <lineage>
        <taxon>Eukaryota</taxon>
        <taxon>Viridiplantae</taxon>
        <taxon>Streptophyta</taxon>
        <taxon>Embryophyta</taxon>
        <taxon>Tracheophyta</taxon>
        <taxon>Spermatophyta</taxon>
        <taxon>Magnoliopsida</taxon>
        <taxon>eudicotyledons</taxon>
        <taxon>Gunneridae</taxon>
        <taxon>Pentapetalae</taxon>
        <taxon>asterids</taxon>
        <taxon>lamiids</taxon>
        <taxon>Boraginales</taxon>
        <taxon>Boraginaceae</taxon>
        <taxon>Boraginoideae</taxon>
        <taxon>Lithospermeae</taxon>
        <taxon>Lithospermum</taxon>
    </lineage>
</organism>
<evidence type="ECO:0000256" key="1">
    <source>
        <dbReference type="SAM" id="MobiDB-lite"/>
    </source>
</evidence>
<dbReference type="EMBL" id="BAABME010023764">
    <property type="protein sequence ID" value="GAA0168772.1"/>
    <property type="molecule type" value="Genomic_DNA"/>
</dbReference>
<accession>A0AAV3QXB1</accession>
<dbReference type="AlphaFoldDB" id="A0AAV3QXB1"/>